<protein>
    <submittedName>
        <fullName evidence="8">PEP-CTERM protein-sorting domain-containing protein</fullName>
    </submittedName>
</protein>
<keyword evidence="3 6" id="KW-0812">Transmembrane</keyword>
<keyword evidence="4 6" id="KW-1133">Transmembrane helix</keyword>
<organism evidence="8 9">
    <name type="scientific">Poseidonocella sedimentorum</name>
    <dbReference type="NCBI Taxonomy" id="871652"/>
    <lineage>
        <taxon>Bacteria</taxon>
        <taxon>Pseudomonadati</taxon>
        <taxon>Pseudomonadota</taxon>
        <taxon>Alphaproteobacteria</taxon>
        <taxon>Rhodobacterales</taxon>
        <taxon>Roseobacteraceae</taxon>
        <taxon>Poseidonocella</taxon>
    </lineage>
</organism>
<feature type="transmembrane region" description="Helical" evidence="6">
    <location>
        <begin position="123"/>
        <end position="141"/>
    </location>
</feature>
<feature type="transmembrane region" description="Helical" evidence="6">
    <location>
        <begin position="266"/>
        <end position="284"/>
    </location>
</feature>
<dbReference type="SUPFAM" id="SSF103481">
    <property type="entry name" value="Multidrug resistance efflux transporter EmrE"/>
    <property type="match status" value="2"/>
</dbReference>
<keyword evidence="9" id="KW-1185">Reference proteome</keyword>
<evidence type="ECO:0000313" key="9">
    <source>
        <dbReference type="Proteomes" id="UP000199302"/>
    </source>
</evidence>
<gene>
    <name evidence="8" type="ORF">SAMN04515673_103135</name>
</gene>
<keyword evidence="5 6" id="KW-0472">Membrane</keyword>
<comment type="similarity">
    <text evidence="2">Belongs to the drug/metabolite transporter (DMT) superfamily. 10 TMS drug/metabolite exporter (DME) (TC 2.A.7.3) family.</text>
</comment>
<feature type="transmembrane region" description="Helical" evidence="6">
    <location>
        <begin position="147"/>
        <end position="165"/>
    </location>
</feature>
<evidence type="ECO:0000313" key="8">
    <source>
        <dbReference type="EMBL" id="SFR04203.1"/>
    </source>
</evidence>
<dbReference type="InterPro" id="IPR000620">
    <property type="entry name" value="EamA_dom"/>
</dbReference>
<comment type="subcellular location">
    <subcellularLocation>
        <location evidence="1">Membrane</location>
        <topology evidence="1">Multi-pass membrane protein</topology>
    </subcellularLocation>
</comment>
<dbReference type="PANTHER" id="PTHR22911">
    <property type="entry name" value="ACYL-MALONYL CONDENSING ENZYME-RELATED"/>
    <property type="match status" value="1"/>
</dbReference>
<feature type="transmembrane region" description="Helical" evidence="6">
    <location>
        <begin position="30"/>
        <end position="52"/>
    </location>
</feature>
<feature type="domain" description="EamA" evidence="7">
    <location>
        <begin position="5"/>
        <end position="137"/>
    </location>
</feature>
<evidence type="ECO:0000256" key="6">
    <source>
        <dbReference type="SAM" id="Phobius"/>
    </source>
</evidence>
<dbReference type="STRING" id="871652.SAMN04515673_103135"/>
<dbReference type="AlphaFoldDB" id="A0A1I6DFH4"/>
<evidence type="ECO:0000256" key="1">
    <source>
        <dbReference type="ARBA" id="ARBA00004141"/>
    </source>
</evidence>
<dbReference type="PANTHER" id="PTHR22911:SF6">
    <property type="entry name" value="SOLUTE CARRIER FAMILY 35 MEMBER G1"/>
    <property type="match status" value="1"/>
</dbReference>
<evidence type="ECO:0000256" key="2">
    <source>
        <dbReference type="ARBA" id="ARBA00009853"/>
    </source>
</evidence>
<dbReference type="Proteomes" id="UP000199302">
    <property type="component" value="Unassembled WGS sequence"/>
</dbReference>
<feature type="transmembrane region" description="Helical" evidence="6">
    <location>
        <begin position="94"/>
        <end position="114"/>
    </location>
</feature>
<dbReference type="Pfam" id="PF00892">
    <property type="entry name" value="EamA"/>
    <property type="match status" value="2"/>
</dbReference>
<accession>A0A1I6DFH4</accession>
<reference evidence="8 9" key="1">
    <citation type="submission" date="2016-10" db="EMBL/GenBank/DDBJ databases">
        <authorList>
            <person name="de Groot N.N."/>
        </authorList>
    </citation>
    <scope>NUCLEOTIDE SEQUENCE [LARGE SCALE GENOMIC DNA]</scope>
    <source>
        <strain evidence="9">KMM 9023,NRIC 0796,JCM 17311,KCTC 23692</strain>
    </source>
</reference>
<dbReference type="EMBL" id="FOYI01000003">
    <property type="protein sequence ID" value="SFR04203.1"/>
    <property type="molecule type" value="Genomic_DNA"/>
</dbReference>
<name>A0A1I6DFH4_9RHOB</name>
<dbReference type="InterPro" id="IPR037185">
    <property type="entry name" value="EmrE-like"/>
</dbReference>
<proteinExistence type="inferred from homology"/>
<evidence type="ECO:0000256" key="5">
    <source>
        <dbReference type="ARBA" id="ARBA00023136"/>
    </source>
</evidence>
<dbReference type="Gene3D" id="1.10.3730.20">
    <property type="match status" value="1"/>
</dbReference>
<feature type="domain" description="EamA" evidence="7">
    <location>
        <begin position="147"/>
        <end position="278"/>
    </location>
</feature>
<feature type="transmembrane region" description="Helical" evidence="6">
    <location>
        <begin position="64"/>
        <end position="88"/>
    </location>
</feature>
<feature type="transmembrane region" description="Helical" evidence="6">
    <location>
        <begin position="212"/>
        <end position="232"/>
    </location>
</feature>
<dbReference type="OrthoDB" id="7165334at2"/>
<evidence type="ECO:0000256" key="4">
    <source>
        <dbReference type="ARBA" id="ARBA00022989"/>
    </source>
</evidence>
<feature type="transmembrane region" description="Helical" evidence="6">
    <location>
        <begin position="177"/>
        <end position="200"/>
    </location>
</feature>
<dbReference type="GO" id="GO:0016020">
    <property type="term" value="C:membrane"/>
    <property type="evidence" value="ECO:0007669"/>
    <property type="project" value="UniProtKB-SubCell"/>
</dbReference>
<evidence type="ECO:0000259" key="7">
    <source>
        <dbReference type="Pfam" id="PF00892"/>
    </source>
</evidence>
<feature type="transmembrane region" description="Helical" evidence="6">
    <location>
        <begin position="244"/>
        <end position="260"/>
    </location>
</feature>
<feature type="transmembrane region" description="Helical" evidence="6">
    <location>
        <begin position="7"/>
        <end position="24"/>
    </location>
</feature>
<sequence>MANLRGALMMTLAMALFAIEDSFIKLASSAVSPAVIVLCLGLSGAPIFALLARLRGLPLWDPMLAHPAVILRTASELVCTVALVVSLALIPLSLASAISQVAPLLVTMGAALFLGEEVGWRRWSAIFVGLAGVMIILRPGFEGFEPAALITVLSALGLAARDVVVRRVPPRLHTFQISWITFLAMIPVGIAGVALTATGAPGAASLPEPRTVALLFAVIGFALSGYYCVVTATRTGDVGFVTPYRYTRLIFAMILGILVFGETPDAPMLIGAALVVASGLYALLREARLKRAERRLAASKPHQALL</sequence>
<evidence type="ECO:0000256" key="3">
    <source>
        <dbReference type="ARBA" id="ARBA00022692"/>
    </source>
</evidence>